<reference evidence="1 2" key="1">
    <citation type="submission" date="2022-05" db="EMBL/GenBank/DDBJ databases">
        <title>Genome Sequencing of Bee-Associated Microbes.</title>
        <authorList>
            <person name="Dunlap C."/>
        </authorList>
    </citation>
    <scope>NUCLEOTIDE SEQUENCE [LARGE SCALE GENOMIC DNA]</scope>
    <source>
        <strain evidence="1 2">NRRL B-04010</strain>
    </source>
</reference>
<evidence type="ECO:0000313" key="1">
    <source>
        <dbReference type="EMBL" id="MCY9761042.1"/>
    </source>
</evidence>
<gene>
    <name evidence="1" type="ORF">M5X12_10685</name>
</gene>
<dbReference type="RefSeq" id="WP_213431325.1">
    <property type="nucleotide sequence ID" value="NZ_JAMDNL010000013.1"/>
</dbReference>
<protein>
    <submittedName>
        <fullName evidence="1">XRE family transcriptional regulator</fullName>
    </submittedName>
</protein>
<evidence type="ECO:0000313" key="2">
    <source>
        <dbReference type="Proteomes" id="UP001527181"/>
    </source>
</evidence>
<accession>A0ABT4GWF6</accession>
<comment type="caution">
    <text evidence="1">The sequence shown here is derived from an EMBL/GenBank/DDBJ whole genome shotgun (WGS) entry which is preliminary data.</text>
</comment>
<name>A0ABT4GWF6_PAEAL</name>
<dbReference type="Proteomes" id="UP001527181">
    <property type="component" value="Unassembled WGS sequence"/>
</dbReference>
<proteinExistence type="predicted"/>
<sequence>MARKRPITAFGWEIKKRLAELQLDQREFCRINNIPENRLGDIMTGARKATKQREQIRRLLGINDFPQEKAE</sequence>
<dbReference type="EMBL" id="JAMDNP010000019">
    <property type="protein sequence ID" value="MCY9761042.1"/>
    <property type="molecule type" value="Genomic_DNA"/>
</dbReference>
<organism evidence="1 2">
    <name type="scientific">Paenibacillus alvei</name>
    <name type="common">Bacillus alvei</name>
    <dbReference type="NCBI Taxonomy" id="44250"/>
    <lineage>
        <taxon>Bacteria</taxon>
        <taxon>Bacillati</taxon>
        <taxon>Bacillota</taxon>
        <taxon>Bacilli</taxon>
        <taxon>Bacillales</taxon>
        <taxon>Paenibacillaceae</taxon>
        <taxon>Paenibacillus</taxon>
    </lineage>
</organism>
<keyword evidence="2" id="KW-1185">Reference proteome</keyword>